<protein>
    <recommendedName>
        <fullName evidence="1">Transposase IS200-like domain-containing protein</fullName>
    </recommendedName>
</protein>
<dbReference type="PANTHER" id="PTHR34322">
    <property type="entry name" value="TRANSPOSASE, Y1_TNP DOMAIN-CONTAINING"/>
    <property type="match status" value="1"/>
</dbReference>
<dbReference type="GO" id="GO:0004803">
    <property type="term" value="F:transposase activity"/>
    <property type="evidence" value="ECO:0007669"/>
    <property type="project" value="InterPro"/>
</dbReference>
<comment type="caution">
    <text evidence="2">The sequence shown here is derived from an EMBL/GenBank/DDBJ whole genome shotgun (WGS) entry which is preliminary data.</text>
</comment>
<dbReference type="InterPro" id="IPR002686">
    <property type="entry name" value="Transposase_17"/>
</dbReference>
<name>A0A1F5IQC4_9BACT</name>
<evidence type="ECO:0000313" key="2">
    <source>
        <dbReference type="EMBL" id="OGE18573.1"/>
    </source>
</evidence>
<dbReference type="GO" id="GO:0003677">
    <property type="term" value="F:DNA binding"/>
    <property type="evidence" value="ECO:0007669"/>
    <property type="project" value="InterPro"/>
</dbReference>
<dbReference type="Gene3D" id="3.30.70.1290">
    <property type="entry name" value="Transposase IS200-like"/>
    <property type="match status" value="1"/>
</dbReference>
<accession>A0A1F5IQC4</accession>
<evidence type="ECO:0000259" key="1">
    <source>
        <dbReference type="SMART" id="SM01321"/>
    </source>
</evidence>
<dbReference type="EMBL" id="MFCR01000011">
    <property type="protein sequence ID" value="OGE18573.1"/>
    <property type="molecule type" value="Genomic_DNA"/>
</dbReference>
<feature type="domain" description="Transposase IS200-like" evidence="1">
    <location>
        <begin position="9"/>
        <end position="144"/>
    </location>
</feature>
<gene>
    <name evidence="2" type="ORF">A2871_03695</name>
</gene>
<dbReference type="AlphaFoldDB" id="A0A1F5IQC4"/>
<evidence type="ECO:0000313" key="3">
    <source>
        <dbReference type="Proteomes" id="UP000176336"/>
    </source>
</evidence>
<sequence length="166" mass="20026">MPYRTTPLVSGEYYHIYNKGIAKQKIFATNRNYQRFTQTFFYYQIQNPKPKFSNRNSSLYEIDPTKKVVDIISYCLMPNHFHLLIKQLRDGGISEFMRKFIHSYTKYWNTKRKTQGPLIQAMFKVVRIETDEQLIHTSRYIHLNPLVSFLVKDLNFYPWSSYPNLY</sequence>
<proteinExistence type="predicted"/>
<dbReference type="PANTHER" id="PTHR34322:SF2">
    <property type="entry name" value="TRANSPOSASE IS200-LIKE DOMAIN-CONTAINING PROTEIN"/>
    <property type="match status" value="1"/>
</dbReference>
<dbReference type="SUPFAM" id="SSF143422">
    <property type="entry name" value="Transposase IS200-like"/>
    <property type="match status" value="1"/>
</dbReference>
<dbReference type="GO" id="GO:0006313">
    <property type="term" value="P:DNA transposition"/>
    <property type="evidence" value="ECO:0007669"/>
    <property type="project" value="InterPro"/>
</dbReference>
<dbReference type="Pfam" id="PF01797">
    <property type="entry name" value="Y1_Tnp"/>
    <property type="match status" value="1"/>
</dbReference>
<organism evidence="2 3">
    <name type="scientific">Candidatus Daviesbacteria bacterium RIFCSPHIGHO2_01_FULL_41_23</name>
    <dbReference type="NCBI Taxonomy" id="1797764"/>
    <lineage>
        <taxon>Bacteria</taxon>
        <taxon>Candidatus Daviesiibacteriota</taxon>
    </lineage>
</organism>
<dbReference type="InterPro" id="IPR036515">
    <property type="entry name" value="Transposase_17_sf"/>
</dbReference>
<reference evidence="2 3" key="1">
    <citation type="journal article" date="2016" name="Nat. Commun.">
        <title>Thousands of microbial genomes shed light on interconnected biogeochemical processes in an aquifer system.</title>
        <authorList>
            <person name="Anantharaman K."/>
            <person name="Brown C.T."/>
            <person name="Hug L.A."/>
            <person name="Sharon I."/>
            <person name="Castelle C.J."/>
            <person name="Probst A.J."/>
            <person name="Thomas B.C."/>
            <person name="Singh A."/>
            <person name="Wilkins M.J."/>
            <person name="Karaoz U."/>
            <person name="Brodie E.L."/>
            <person name="Williams K.H."/>
            <person name="Hubbard S.S."/>
            <person name="Banfield J.F."/>
        </authorList>
    </citation>
    <scope>NUCLEOTIDE SEQUENCE [LARGE SCALE GENOMIC DNA]</scope>
</reference>
<dbReference type="Proteomes" id="UP000176336">
    <property type="component" value="Unassembled WGS sequence"/>
</dbReference>
<dbReference type="SMART" id="SM01321">
    <property type="entry name" value="Y1_Tnp"/>
    <property type="match status" value="1"/>
</dbReference>